<dbReference type="EMBL" id="GIFC01008420">
    <property type="protein sequence ID" value="MXU90503.1"/>
    <property type="molecule type" value="Transcribed_RNA"/>
</dbReference>
<evidence type="ECO:0000313" key="1">
    <source>
        <dbReference type="EMBL" id="MXU90503.1"/>
    </source>
</evidence>
<reference evidence="1" key="1">
    <citation type="submission" date="2019-12" db="EMBL/GenBank/DDBJ databases">
        <title>An insight into the sialome of adult female Ixodes ricinus ticks feeding for 6 days.</title>
        <authorList>
            <person name="Perner J."/>
            <person name="Ribeiro J.M.C."/>
        </authorList>
    </citation>
    <scope>NUCLEOTIDE SEQUENCE</scope>
    <source>
        <strain evidence="1">Semi-engorged</strain>
        <tissue evidence="1">Salivary glands</tissue>
    </source>
</reference>
<organism evidence="1">
    <name type="scientific">Ixodes ricinus</name>
    <name type="common">Common tick</name>
    <name type="synonym">Acarus ricinus</name>
    <dbReference type="NCBI Taxonomy" id="34613"/>
    <lineage>
        <taxon>Eukaryota</taxon>
        <taxon>Metazoa</taxon>
        <taxon>Ecdysozoa</taxon>
        <taxon>Arthropoda</taxon>
        <taxon>Chelicerata</taxon>
        <taxon>Arachnida</taxon>
        <taxon>Acari</taxon>
        <taxon>Parasitiformes</taxon>
        <taxon>Ixodida</taxon>
        <taxon>Ixodoidea</taxon>
        <taxon>Ixodidae</taxon>
        <taxon>Ixodinae</taxon>
        <taxon>Ixodes</taxon>
    </lineage>
</organism>
<protein>
    <submittedName>
        <fullName evidence="1">Putative secreted protein</fullName>
    </submittedName>
</protein>
<sequence length="115" mass="11734">MVIPRRASACAAMNLPFGVFSAASLSKALAPPCCTTCPRRSCCSQMALKTLAIISRLFLLSVVESATNATVTPDSASSLMRFSTCSLASSSCSSGTCCLANLASSLSSGKTSCFS</sequence>
<name>A0A6B0ULH5_IXORI</name>
<dbReference type="AlphaFoldDB" id="A0A6B0ULH5"/>
<proteinExistence type="predicted"/>
<accession>A0A6B0ULH5</accession>